<reference evidence="14" key="1">
    <citation type="submission" date="2023-07" db="EMBL/GenBank/DDBJ databases">
        <authorList>
            <person name="Pelsma A.J. K."/>
        </authorList>
    </citation>
    <scope>NUCLEOTIDE SEQUENCE</scope>
</reference>
<keyword evidence="8" id="KW-0067">ATP-binding</keyword>
<keyword evidence="7" id="KW-0547">Nucleotide-binding</keyword>
<dbReference type="GO" id="GO:0005524">
    <property type="term" value="F:ATP binding"/>
    <property type="evidence" value="ECO:0007669"/>
    <property type="project" value="UniProtKB-KW"/>
</dbReference>
<dbReference type="Pfam" id="PF05746">
    <property type="entry name" value="DALR_1"/>
    <property type="match status" value="1"/>
</dbReference>
<dbReference type="Gene3D" id="1.10.730.10">
    <property type="entry name" value="Isoleucyl-tRNA Synthetase, Domain 1"/>
    <property type="match status" value="1"/>
</dbReference>
<keyword evidence="6 14" id="KW-0436">Ligase</keyword>
<evidence type="ECO:0000256" key="2">
    <source>
        <dbReference type="ARBA" id="ARBA00005594"/>
    </source>
</evidence>
<dbReference type="Gene3D" id="3.40.50.620">
    <property type="entry name" value="HUPs"/>
    <property type="match status" value="1"/>
</dbReference>
<dbReference type="PROSITE" id="PS00178">
    <property type="entry name" value="AA_TRNA_LIGASE_I"/>
    <property type="match status" value="1"/>
</dbReference>
<evidence type="ECO:0000256" key="5">
    <source>
        <dbReference type="ARBA" id="ARBA00022490"/>
    </source>
</evidence>
<dbReference type="PANTHER" id="PTHR11956:SF5">
    <property type="entry name" value="ARGININE--TRNA LIGASE, CYTOPLASMIC"/>
    <property type="match status" value="1"/>
</dbReference>
<evidence type="ECO:0000256" key="10">
    <source>
        <dbReference type="ARBA" id="ARBA00023146"/>
    </source>
</evidence>
<evidence type="ECO:0000256" key="9">
    <source>
        <dbReference type="ARBA" id="ARBA00022917"/>
    </source>
</evidence>
<proteinExistence type="inferred from homology"/>
<organism evidence="14">
    <name type="scientific">freshwater sediment metagenome</name>
    <dbReference type="NCBI Taxonomy" id="556182"/>
    <lineage>
        <taxon>unclassified sequences</taxon>
        <taxon>metagenomes</taxon>
        <taxon>ecological metagenomes</taxon>
    </lineage>
</organism>
<dbReference type="EMBL" id="OY288114">
    <property type="protein sequence ID" value="CAJ0859554.1"/>
    <property type="molecule type" value="Genomic_DNA"/>
</dbReference>
<dbReference type="PANTHER" id="PTHR11956">
    <property type="entry name" value="ARGINYL-TRNA SYNTHETASE"/>
    <property type="match status" value="1"/>
</dbReference>
<dbReference type="HAMAP" id="MF_00123">
    <property type="entry name" value="Arg_tRNA_synth"/>
    <property type="match status" value="1"/>
</dbReference>
<keyword evidence="9" id="KW-0648">Protein biosynthesis</keyword>
<evidence type="ECO:0000259" key="13">
    <source>
        <dbReference type="SMART" id="SM01016"/>
    </source>
</evidence>
<comment type="similarity">
    <text evidence="2">Belongs to the class-I aminoacyl-tRNA synthetase family.</text>
</comment>
<name>A0AA48LYX7_9ZZZZ</name>
<evidence type="ECO:0000256" key="4">
    <source>
        <dbReference type="ARBA" id="ARBA00012837"/>
    </source>
</evidence>
<dbReference type="SUPFAM" id="SSF52374">
    <property type="entry name" value="Nucleotidylyl transferase"/>
    <property type="match status" value="1"/>
</dbReference>
<dbReference type="Pfam" id="PF00750">
    <property type="entry name" value="tRNA-synt_1d"/>
    <property type="match status" value="1"/>
</dbReference>
<comment type="subunit">
    <text evidence="3">Monomer.</text>
</comment>
<dbReference type="SUPFAM" id="SSF47323">
    <property type="entry name" value="Anticodon-binding domain of a subclass of class I aminoacyl-tRNA synthetases"/>
    <property type="match status" value="1"/>
</dbReference>
<evidence type="ECO:0000256" key="6">
    <source>
        <dbReference type="ARBA" id="ARBA00022598"/>
    </source>
</evidence>
<dbReference type="InterPro" id="IPR008909">
    <property type="entry name" value="DALR_anticod-bd"/>
</dbReference>
<evidence type="ECO:0000259" key="12">
    <source>
        <dbReference type="SMART" id="SM00836"/>
    </source>
</evidence>
<evidence type="ECO:0000256" key="7">
    <source>
        <dbReference type="ARBA" id="ARBA00022741"/>
    </source>
</evidence>
<dbReference type="NCBIfam" id="TIGR00456">
    <property type="entry name" value="argS"/>
    <property type="match status" value="1"/>
</dbReference>
<dbReference type="SMART" id="SM00836">
    <property type="entry name" value="DALR_1"/>
    <property type="match status" value="1"/>
</dbReference>
<dbReference type="Pfam" id="PF03485">
    <property type="entry name" value="Arg_tRNA_synt_N"/>
    <property type="match status" value="1"/>
</dbReference>
<evidence type="ECO:0000313" key="14">
    <source>
        <dbReference type="EMBL" id="CAJ0859554.1"/>
    </source>
</evidence>
<dbReference type="GO" id="GO:0005737">
    <property type="term" value="C:cytoplasm"/>
    <property type="evidence" value="ECO:0007669"/>
    <property type="project" value="UniProtKB-SubCell"/>
</dbReference>
<dbReference type="EC" id="6.1.1.19" evidence="4"/>
<comment type="subcellular location">
    <subcellularLocation>
        <location evidence="1">Cytoplasm</location>
    </subcellularLocation>
</comment>
<keyword evidence="10" id="KW-0030">Aminoacyl-tRNA synthetase</keyword>
<dbReference type="SMART" id="SM01016">
    <property type="entry name" value="Arg_tRNA_synt_N"/>
    <property type="match status" value="1"/>
</dbReference>
<dbReference type="FunFam" id="3.40.50.620:FF:000062">
    <property type="entry name" value="Arginine--tRNA ligase"/>
    <property type="match status" value="1"/>
</dbReference>
<dbReference type="GO" id="GO:0006420">
    <property type="term" value="P:arginyl-tRNA aminoacylation"/>
    <property type="evidence" value="ECO:0007669"/>
    <property type="project" value="InterPro"/>
</dbReference>
<feature type="domain" description="Arginyl tRNA synthetase N-terminal" evidence="13">
    <location>
        <begin position="5"/>
        <end position="96"/>
    </location>
</feature>
<dbReference type="InterPro" id="IPR014729">
    <property type="entry name" value="Rossmann-like_a/b/a_fold"/>
</dbReference>
<evidence type="ECO:0000256" key="8">
    <source>
        <dbReference type="ARBA" id="ARBA00022840"/>
    </source>
</evidence>
<dbReference type="CDD" id="cd00671">
    <property type="entry name" value="ArgRS_core"/>
    <property type="match status" value="1"/>
</dbReference>
<sequence length="593" mass="65427">MNIFDTFHARIASILDGMTADGRLPELDLSRFVVEPPKDAALGDLASNAAMVFAKEAKAHFASPRVLATEICYQLAQSEDVATAEVAGPGFINIRLKPAIYAEVLRVSLSEPENFGRVEKGRAGALQGKVNVEYVSANPTGPMHVGHGRGAVFGDALANLLAFSGCEVTREYYINDAGAQVDVLARSAFLRYREALGETITIPEGLYPGDYLKPVGAALAEKHGRALLDQPENDWLPVVKVDTIDAMMDMIREDLAALNIRHETFFSERTLHDRSHGPSKIDASIEWLREKGLVYEGRLPPPKGQLPDDWEDREQTLFRSTDFGDDVDRALKKSDGSPTYFAADIAYHKDKIDRGFDTLVDVWGADHGGYVKRMGAAVAALSDRKVALDVKLCQLVKLMRNGEPVKMSKRAGDFVTLREVVDEVGVDAVRFMMLYRKNDAPLDFDLAKVIEQSKDNAVFYVQYAHARGKSVLRQALAAFPDIDLSRKALAGARLDRLEDEGEMQLARMIAQYPRAIEAAAAAHEPHRVAFYLHELSSVFHAHWNRGKDQPQLRFVNATERDLTSARVALVLSLTTVLASGLKLLGVSAPDEMR</sequence>
<evidence type="ECO:0000256" key="3">
    <source>
        <dbReference type="ARBA" id="ARBA00011245"/>
    </source>
</evidence>
<dbReference type="InterPro" id="IPR001278">
    <property type="entry name" value="Arg-tRNA-ligase"/>
</dbReference>
<dbReference type="GO" id="GO:0004814">
    <property type="term" value="F:arginine-tRNA ligase activity"/>
    <property type="evidence" value="ECO:0007669"/>
    <property type="project" value="UniProtKB-EC"/>
</dbReference>
<evidence type="ECO:0000256" key="1">
    <source>
        <dbReference type="ARBA" id="ARBA00004496"/>
    </source>
</evidence>
<protein>
    <recommendedName>
        <fullName evidence="4">arginine--tRNA ligase</fullName>
        <ecNumber evidence="4">6.1.1.19</ecNumber>
    </recommendedName>
</protein>
<dbReference type="InterPro" id="IPR035684">
    <property type="entry name" value="ArgRS_core"/>
</dbReference>
<dbReference type="PRINTS" id="PR01038">
    <property type="entry name" value="TRNASYNTHARG"/>
</dbReference>
<evidence type="ECO:0000256" key="11">
    <source>
        <dbReference type="ARBA" id="ARBA00049339"/>
    </source>
</evidence>
<keyword evidence="5" id="KW-0963">Cytoplasm</keyword>
<dbReference type="InterPro" id="IPR036695">
    <property type="entry name" value="Arg-tRNA-synth_N_sf"/>
</dbReference>
<dbReference type="InterPro" id="IPR001412">
    <property type="entry name" value="aa-tRNA-synth_I_CS"/>
</dbReference>
<feature type="domain" description="DALR anticodon binding" evidence="12">
    <location>
        <begin position="461"/>
        <end position="592"/>
    </location>
</feature>
<comment type="catalytic activity">
    <reaction evidence="11">
        <text>tRNA(Arg) + L-arginine + ATP = L-arginyl-tRNA(Arg) + AMP + diphosphate</text>
        <dbReference type="Rhea" id="RHEA:20301"/>
        <dbReference type="Rhea" id="RHEA-COMP:9658"/>
        <dbReference type="Rhea" id="RHEA-COMP:9673"/>
        <dbReference type="ChEBI" id="CHEBI:30616"/>
        <dbReference type="ChEBI" id="CHEBI:32682"/>
        <dbReference type="ChEBI" id="CHEBI:33019"/>
        <dbReference type="ChEBI" id="CHEBI:78442"/>
        <dbReference type="ChEBI" id="CHEBI:78513"/>
        <dbReference type="ChEBI" id="CHEBI:456215"/>
        <dbReference type="EC" id="6.1.1.19"/>
    </reaction>
</comment>
<dbReference type="InterPro" id="IPR005148">
    <property type="entry name" value="Arg-tRNA-synth_N"/>
</dbReference>
<dbReference type="SUPFAM" id="SSF55190">
    <property type="entry name" value="Arginyl-tRNA synthetase (ArgRS), N-terminal 'additional' domain"/>
    <property type="match status" value="1"/>
</dbReference>
<dbReference type="InterPro" id="IPR009080">
    <property type="entry name" value="tRNAsynth_Ia_anticodon-bd"/>
</dbReference>
<gene>
    <name evidence="14" type="primary">RARS/argS</name>
    <name evidence="14" type="ORF">AMST5_01220</name>
</gene>
<accession>A0AA48LYX7</accession>
<dbReference type="AlphaFoldDB" id="A0AA48LYX7"/>
<dbReference type="Gene3D" id="3.30.1360.70">
    <property type="entry name" value="Arginyl tRNA synthetase N-terminal domain"/>
    <property type="match status" value="1"/>
</dbReference>